<evidence type="ECO:0000313" key="2">
    <source>
        <dbReference type="EMBL" id="AMN81502.1"/>
    </source>
</evidence>
<name>A0A127I3U7_PSEAZ</name>
<reference evidence="2 3" key="1">
    <citation type="submission" date="2016-02" db="EMBL/GenBank/DDBJ databases">
        <title>Complete genome sequence of Pseudomonas azotoformans S4.</title>
        <authorList>
            <person name="Fang Y."/>
            <person name="Wu L."/>
            <person name="Feng G."/>
        </authorList>
    </citation>
    <scope>NUCLEOTIDE SEQUENCE [LARGE SCALE GENOMIC DNA]</scope>
    <source>
        <strain evidence="2 3">S4</strain>
    </source>
</reference>
<organism evidence="2 3">
    <name type="scientific">Pseudomonas azotoformans</name>
    <dbReference type="NCBI Taxonomy" id="47878"/>
    <lineage>
        <taxon>Bacteria</taxon>
        <taxon>Pseudomonadati</taxon>
        <taxon>Pseudomonadota</taxon>
        <taxon>Gammaproteobacteria</taxon>
        <taxon>Pseudomonadales</taxon>
        <taxon>Pseudomonadaceae</taxon>
        <taxon>Pseudomonas</taxon>
    </lineage>
</organism>
<evidence type="ECO:0000313" key="3">
    <source>
        <dbReference type="Proteomes" id="UP000070516"/>
    </source>
</evidence>
<dbReference type="RefSeq" id="WP_033896851.1">
    <property type="nucleotide sequence ID" value="NZ_CP014546.1"/>
</dbReference>
<sequence>MPYARNYGLYEVMTALQQSDGRASPHNGQPGHALALHVDARGLQISDRVRPTGEDLPGGYEGKTSPSGRSIGNPGTAPITEPGRAFIMGTSTLPGPANGQEVKDTWEHFELQKNRSAITARINAGLASGRQRLIDNANALAAQPLPTAVGGAIVNRINRTYVNKFLGTEFSGVFADSQQAAIVARDVLNSTIGFQQLQTLDAGATRATIETPVNPVIGVNPVLLYQSRRDVVGGDTPGLVQISSACMLVDRMPDGTLHIHTFYPVP</sequence>
<dbReference type="EMBL" id="CP014546">
    <property type="protein sequence ID" value="AMN81502.1"/>
    <property type="molecule type" value="Genomic_DNA"/>
</dbReference>
<dbReference type="AlphaFoldDB" id="A0A127I3U7"/>
<gene>
    <name evidence="2" type="ORF">AYR47_25725</name>
</gene>
<evidence type="ECO:0000256" key="1">
    <source>
        <dbReference type="SAM" id="MobiDB-lite"/>
    </source>
</evidence>
<accession>A0A127I3U7</accession>
<proteinExistence type="predicted"/>
<feature type="region of interest" description="Disordered" evidence="1">
    <location>
        <begin position="49"/>
        <end position="78"/>
    </location>
</feature>
<dbReference type="KEGG" id="pazo:AYR47_25725"/>
<protein>
    <submittedName>
        <fullName evidence="2">Uncharacterized protein</fullName>
    </submittedName>
</protein>
<dbReference type="Proteomes" id="UP000070516">
    <property type="component" value="Chromosome"/>
</dbReference>